<proteinExistence type="predicted"/>
<protein>
    <submittedName>
        <fullName evidence="1">Gp46</fullName>
    </submittedName>
</protein>
<organism evidence="1 2">
    <name type="scientific">Erwinia phage vB_EamM-Y2</name>
    <dbReference type="NCBI Taxonomy" id="1051676"/>
    <lineage>
        <taxon>Viruses</taxon>
        <taxon>Duplodnaviria</taxon>
        <taxon>Heunggongvirae</taxon>
        <taxon>Uroviricota</taxon>
        <taxon>Caudoviricetes</taxon>
        <taxon>Chaseviridae</taxon>
        <taxon>Cleopatravirinae</taxon>
        <taxon>Loessnervirus</taxon>
        <taxon>Loessnervirus Y2</taxon>
    </lineage>
</organism>
<dbReference type="EMBL" id="HQ728264">
    <property type="protein sequence ID" value="AEJ81422.1"/>
    <property type="molecule type" value="Genomic_DNA"/>
</dbReference>
<evidence type="ECO:0000313" key="1">
    <source>
        <dbReference type="EMBL" id="AEJ81422.1"/>
    </source>
</evidence>
<sequence>MQLIEKVSGKSRLSNYIDVNKIQEVLYVTASPFQVCIVTILSNGRAQLYDILRNTVTHSGKEDFKSLQHWVECILNSKVAGRHVFVSTNISAKYKTLMRISSAMSLDKAYTEALASSEHADVYEIVGKLPVKPTFNHMTHKFTTSDGCELVYVASLGYVWMLSKSQCCGTRFFKTVGEAVEEMHQGSLNVYMEPRNESK</sequence>
<dbReference type="KEGG" id="vg:14010477"/>
<accession>G0YPZ5</accession>
<dbReference type="RefSeq" id="YP_007004696.1">
    <property type="nucleotide sequence ID" value="NC_019504.1"/>
</dbReference>
<dbReference type="Proteomes" id="UP000008892">
    <property type="component" value="Segment"/>
</dbReference>
<keyword evidence="2" id="KW-1185">Reference proteome</keyword>
<name>G0YPZ5_9CAUD</name>
<dbReference type="GeneID" id="14010477"/>
<evidence type="ECO:0000313" key="2">
    <source>
        <dbReference type="Proteomes" id="UP000008892"/>
    </source>
</evidence>
<reference evidence="1 2" key="1">
    <citation type="journal article" date="2011" name="Appl. Environ. Microbiol.">
        <title>Novel Virulent and Broad-Host-Range Erwinia amylovora Bacteriophages Reveal a High Degree of Mosaicism and a Relationship to Enterobacteriaceae Phages.</title>
        <authorList>
            <person name="Born Y."/>
            <person name="Fieseler L."/>
            <person name="Marazzi J."/>
            <person name="Lurz R."/>
            <person name="Duffy B."/>
            <person name="Loessner M.J."/>
        </authorList>
    </citation>
    <scope>NUCLEOTIDE SEQUENCE [LARGE SCALE GENOMIC DNA]</scope>
</reference>